<comment type="caution">
    <text evidence="8">The sequence shown here is derived from an EMBL/GenBank/DDBJ whole genome shotgun (WGS) entry which is preliminary data.</text>
</comment>
<keyword evidence="10" id="KW-1185">Reference proteome</keyword>
<evidence type="ECO:0000256" key="6">
    <source>
        <dbReference type="ARBA" id="ARBA00023054"/>
    </source>
</evidence>
<evidence type="ECO:0000313" key="11">
    <source>
        <dbReference type="Proteomes" id="UP000320475"/>
    </source>
</evidence>
<dbReference type="PANTHER" id="PTHR12965">
    <property type="entry name" value="VACUOLAR PROTEIN SORTING 54"/>
    <property type="match status" value="1"/>
</dbReference>
<dbReference type="InterPro" id="IPR039745">
    <property type="entry name" value="Vps54"/>
</dbReference>
<dbReference type="GO" id="GO:0005829">
    <property type="term" value="C:cytosol"/>
    <property type="evidence" value="ECO:0007669"/>
    <property type="project" value="GOC"/>
</dbReference>
<dbReference type="Proteomes" id="UP000320475">
    <property type="component" value="Unassembled WGS sequence"/>
</dbReference>
<dbReference type="GO" id="GO:0006896">
    <property type="term" value="P:Golgi to vacuole transport"/>
    <property type="evidence" value="ECO:0007669"/>
    <property type="project" value="TreeGrafter"/>
</dbReference>
<evidence type="ECO:0000256" key="4">
    <source>
        <dbReference type="ARBA" id="ARBA00022927"/>
    </source>
</evidence>
<keyword evidence="3" id="KW-0813">Transport</keyword>
<reference evidence="10 11" key="1">
    <citation type="journal article" date="2019" name="Sci. Rep.">
        <title>Comparative genomics of chytrid fungi reveal insights into the obligate biotrophic and pathogenic lifestyle of Synchytrium endobioticum.</title>
        <authorList>
            <person name="van de Vossenberg B.T.L.H."/>
            <person name="Warris S."/>
            <person name="Nguyen H.D.T."/>
            <person name="van Gent-Pelzer M.P.E."/>
            <person name="Joly D.L."/>
            <person name="van de Geest H.C."/>
            <person name="Bonants P.J.M."/>
            <person name="Smith D.S."/>
            <person name="Levesque C.A."/>
            <person name="van der Lee T.A.J."/>
        </authorList>
    </citation>
    <scope>NUCLEOTIDE SEQUENCE [LARGE SCALE GENOMIC DNA]</scope>
    <source>
        <strain evidence="8 11">LEV6574</strain>
        <strain evidence="9 10">MB42</strain>
    </source>
</reference>
<organism evidence="8 11">
    <name type="scientific">Synchytrium endobioticum</name>
    <dbReference type="NCBI Taxonomy" id="286115"/>
    <lineage>
        <taxon>Eukaryota</taxon>
        <taxon>Fungi</taxon>
        <taxon>Fungi incertae sedis</taxon>
        <taxon>Chytridiomycota</taxon>
        <taxon>Chytridiomycota incertae sedis</taxon>
        <taxon>Chytridiomycetes</taxon>
        <taxon>Synchytriales</taxon>
        <taxon>Synchytriaceae</taxon>
        <taxon>Synchytrium</taxon>
    </lineage>
</organism>
<evidence type="ECO:0000256" key="2">
    <source>
        <dbReference type="ARBA" id="ARBA00009150"/>
    </source>
</evidence>
<feature type="region of interest" description="Disordered" evidence="7">
    <location>
        <begin position="30"/>
        <end position="56"/>
    </location>
</feature>
<accession>A0A507DJM4</accession>
<comment type="similarity">
    <text evidence="2">Belongs to the VPS54 family.</text>
</comment>
<dbReference type="AlphaFoldDB" id="A0A507DJM4"/>
<evidence type="ECO:0000256" key="7">
    <source>
        <dbReference type="SAM" id="MobiDB-lite"/>
    </source>
</evidence>
<keyword evidence="5" id="KW-0333">Golgi apparatus</keyword>
<feature type="compositionally biased region" description="Pro residues" evidence="7">
    <location>
        <begin position="263"/>
        <end position="277"/>
    </location>
</feature>
<dbReference type="EMBL" id="QEAN01000017">
    <property type="protein sequence ID" value="TPX53426.1"/>
    <property type="molecule type" value="Genomic_DNA"/>
</dbReference>
<evidence type="ECO:0000313" key="10">
    <source>
        <dbReference type="Proteomes" id="UP000317494"/>
    </source>
</evidence>
<dbReference type="VEuPathDB" id="FungiDB:SeMB42_g00780"/>
<dbReference type="GO" id="GO:0000938">
    <property type="term" value="C:GARP complex"/>
    <property type="evidence" value="ECO:0007669"/>
    <property type="project" value="InterPro"/>
</dbReference>
<dbReference type="Proteomes" id="UP000317494">
    <property type="component" value="Unassembled WGS sequence"/>
</dbReference>
<protein>
    <submittedName>
        <fullName evidence="8">Uncharacterized protein</fullName>
    </submittedName>
</protein>
<feature type="compositionally biased region" description="Low complexity" evidence="7">
    <location>
        <begin position="192"/>
        <end position="205"/>
    </location>
</feature>
<feature type="region of interest" description="Disordered" evidence="7">
    <location>
        <begin position="509"/>
        <end position="627"/>
    </location>
</feature>
<dbReference type="GO" id="GO:0042147">
    <property type="term" value="P:retrograde transport, endosome to Golgi"/>
    <property type="evidence" value="ECO:0007669"/>
    <property type="project" value="InterPro"/>
</dbReference>
<feature type="compositionally biased region" description="Polar residues" evidence="7">
    <location>
        <begin position="509"/>
        <end position="532"/>
    </location>
</feature>
<dbReference type="PANTHER" id="PTHR12965:SF0">
    <property type="entry name" value="VACUOLAR PROTEIN SORTING-ASSOCIATED PROTEIN 54"/>
    <property type="match status" value="1"/>
</dbReference>
<evidence type="ECO:0000313" key="9">
    <source>
        <dbReference type="EMBL" id="TPX53426.1"/>
    </source>
</evidence>
<evidence type="ECO:0000256" key="3">
    <source>
        <dbReference type="ARBA" id="ARBA00022448"/>
    </source>
</evidence>
<dbReference type="EMBL" id="QEAM01000004">
    <property type="protein sequence ID" value="TPX51445.1"/>
    <property type="molecule type" value="Genomic_DNA"/>
</dbReference>
<proteinExistence type="inferred from homology"/>
<keyword evidence="6" id="KW-0175">Coiled coil</keyword>
<feature type="compositionally biased region" description="Basic and acidic residues" evidence="7">
    <location>
        <begin position="597"/>
        <end position="614"/>
    </location>
</feature>
<feature type="region of interest" description="Disordered" evidence="7">
    <location>
        <begin position="182"/>
        <end position="222"/>
    </location>
</feature>
<dbReference type="GO" id="GO:0015031">
    <property type="term" value="P:protein transport"/>
    <property type="evidence" value="ECO:0007669"/>
    <property type="project" value="UniProtKB-KW"/>
</dbReference>
<feature type="compositionally biased region" description="Polar residues" evidence="7">
    <location>
        <begin position="541"/>
        <end position="557"/>
    </location>
</feature>
<feature type="compositionally biased region" description="Polar residues" evidence="7">
    <location>
        <begin position="211"/>
        <end position="221"/>
    </location>
</feature>
<feature type="region of interest" description="Disordered" evidence="7">
    <location>
        <begin position="257"/>
        <end position="285"/>
    </location>
</feature>
<keyword evidence="4" id="KW-0653">Protein transport</keyword>
<sequence>MDPFIRRAEWTDPDVSVQVMGASPLVEFRESPLGRGDGTRASVPAGLHTRSHTTPVTPAQSLLPAASQQQSLTLTSTSTIYTPRKGSVSAEHLPLQLSSSRRRFHIAAAGAFEDILHVERGWTIADIGRNSIFDHVPPVEYAKTMEKAQQATKEAAKVAYQAAAAKTKEAARAFATRVSIAEDAPHSRARTSSPSLSPERLSPSRSVERLAQTSSDRSSLASGGAIHIKQVRLVEFEPYLDLIRQVYSAYMKNRPILSQPQPTAKPPSTPINEPPAPNLRGRPKGQYNKDIDLLAAQIDVLARLGVPAAVEDHMIRMGIPLPDSDIKSNKLDPFNMPHPNSIPSIFTLDNFDLRQSSTYDTVLGHAEPTLVSPEARIASRELSAHLAQMHQNVDELFMSELSKIVLQMSASAEFLRSLVVETKDCFGCLKELRGSLQRARIKGIDGSRAVQKLERIRGNAVIAYGGVQRLTMLDGRWTSNSVRDAVMPQMGPPKVSAIGAANNLGSHRSCSNQSVSGLANSHSIPTQSTVSIPKSPLLAHSSPTSVSQHSRPSTKSSLRPPLTLQEARPQPQHSKPESRVNLTSPKVLDGSNNALSQKEREVSHRQKDVEDYLKSLDSNDQNPGQNK</sequence>
<name>A0A507DJM4_9FUNG</name>
<gene>
    <name evidence="8" type="ORF">SeLEV6574_g00296</name>
    <name evidence="9" type="ORF">SeMB42_g00780</name>
</gene>
<evidence type="ECO:0000313" key="8">
    <source>
        <dbReference type="EMBL" id="TPX51445.1"/>
    </source>
</evidence>
<dbReference type="OrthoDB" id="10550189at2759"/>
<dbReference type="GO" id="GO:0019905">
    <property type="term" value="F:syntaxin binding"/>
    <property type="evidence" value="ECO:0007669"/>
    <property type="project" value="TreeGrafter"/>
</dbReference>
<evidence type="ECO:0000256" key="1">
    <source>
        <dbReference type="ARBA" id="ARBA00004601"/>
    </source>
</evidence>
<evidence type="ECO:0000256" key="5">
    <source>
        <dbReference type="ARBA" id="ARBA00023034"/>
    </source>
</evidence>
<comment type="subcellular location">
    <subcellularLocation>
        <location evidence="1">Golgi apparatus</location>
        <location evidence="1">trans-Golgi network</location>
    </subcellularLocation>
</comment>
<feature type="compositionally biased region" description="Polar residues" evidence="7">
    <location>
        <begin position="616"/>
        <end position="627"/>
    </location>
</feature>
<feature type="compositionally biased region" description="Polar residues" evidence="7">
    <location>
        <begin position="580"/>
        <end position="596"/>
    </location>
</feature>